<keyword evidence="2" id="KW-1185">Reference proteome</keyword>
<comment type="caution">
    <text evidence="1">The sequence shown here is derived from an EMBL/GenBank/DDBJ whole genome shotgun (WGS) entry which is preliminary data.</text>
</comment>
<name>A0ACC2LS57_PERAE</name>
<evidence type="ECO:0000313" key="2">
    <source>
        <dbReference type="Proteomes" id="UP001234297"/>
    </source>
</evidence>
<organism evidence="1 2">
    <name type="scientific">Persea americana</name>
    <name type="common">Avocado</name>
    <dbReference type="NCBI Taxonomy" id="3435"/>
    <lineage>
        <taxon>Eukaryota</taxon>
        <taxon>Viridiplantae</taxon>
        <taxon>Streptophyta</taxon>
        <taxon>Embryophyta</taxon>
        <taxon>Tracheophyta</taxon>
        <taxon>Spermatophyta</taxon>
        <taxon>Magnoliopsida</taxon>
        <taxon>Magnoliidae</taxon>
        <taxon>Laurales</taxon>
        <taxon>Lauraceae</taxon>
        <taxon>Persea</taxon>
    </lineage>
</organism>
<reference evidence="1 2" key="1">
    <citation type="journal article" date="2022" name="Hortic Res">
        <title>A haplotype resolved chromosomal level avocado genome allows analysis of novel avocado genes.</title>
        <authorList>
            <person name="Nath O."/>
            <person name="Fletcher S.J."/>
            <person name="Hayward A."/>
            <person name="Shaw L.M."/>
            <person name="Masouleh A.K."/>
            <person name="Furtado A."/>
            <person name="Henry R.J."/>
            <person name="Mitter N."/>
        </authorList>
    </citation>
    <scope>NUCLEOTIDE SEQUENCE [LARGE SCALE GENOMIC DNA]</scope>
    <source>
        <strain evidence="2">cv. Hass</strain>
    </source>
</reference>
<dbReference type="Proteomes" id="UP001234297">
    <property type="component" value="Chromosome 3"/>
</dbReference>
<accession>A0ACC2LS57</accession>
<gene>
    <name evidence="1" type="ORF">MRB53_010440</name>
</gene>
<dbReference type="EMBL" id="CM056811">
    <property type="protein sequence ID" value="KAJ8636173.1"/>
    <property type="molecule type" value="Genomic_DNA"/>
</dbReference>
<protein>
    <submittedName>
        <fullName evidence="1">Uncharacterized protein</fullName>
    </submittedName>
</protein>
<proteinExistence type="predicted"/>
<evidence type="ECO:0000313" key="1">
    <source>
        <dbReference type="EMBL" id="KAJ8636173.1"/>
    </source>
</evidence>
<sequence length="237" mass="25484">MEASSIEVTCNVIVQDDSASEAPSAEATDSQNVSGSISSGATYSWVTSTEIAPSQPSSPETVTSEFKPHPTDHHEEALADEVFKENPDLFPENATCKAIIEDDNAAAKAFSANGEDQPLEPEGGLPKEEPPLKAFEVGKGTRSGRDYHKNYSQPSSSSYVNPPGKQAVNAPSGGDNENAGLKEAFKYDLIEHFKHIPARLHILDSLRMSPQTRDSLISELQRLNLDVDKHAPASPAN</sequence>